<reference evidence="1" key="1">
    <citation type="journal article" date="2014" name="Front. Microbiol.">
        <title>High frequency of phylogenetically diverse reductive dehalogenase-homologous genes in deep subseafloor sedimentary metagenomes.</title>
        <authorList>
            <person name="Kawai M."/>
            <person name="Futagami T."/>
            <person name="Toyoda A."/>
            <person name="Takaki Y."/>
            <person name="Nishi S."/>
            <person name="Hori S."/>
            <person name="Arai W."/>
            <person name="Tsubouchi T."/>
            <person name="Morono Y."/>
            <person name="Uchiyama I."/>
            <person name="Ito T."/>
            <person name="Fujiyama A."/>
            <person name="Inagaki F."/>
            <person name="Takami H."/>
        </authorList>
    </citation>
    <scope>NUCLEOTIDE SEQUENCE</scope>
    <source>
        <strain evidence="1">Expedition CK06-06</strain>
    </source>
</reference>
<name>X1C9K5_9ZZZZ</name>
<comment type="caution">
    <text evidence="1">The sequence shown here is derived from an EMBL/GenBank/DDBJ whole genome shotgun (WGS) entry which is preliminary data.</text>
</comment>
<accession>X1C9K5</accession>
<proteinExistence type="predicted"/>
<sequence length="53" mass="6267">MLVDKFYMYKVYMRRLETFLTIYVKLLLKIGKLVTSLTAQGGCPRVAKFRTNF</sequence>
<protein>
    <submittedName>
        <fullName evidence="1">Uncharacterized protein</fullName>
    </submittedName>
</protein>
<dbReference type="EMBL" id="BART01010704">
    <property type="protein sequence ID" value="GAG89937.1"/>
    <property type="molecule type" value="Genomic_DNA"/>
</dbReference>
<organism evidence="1">
    <name type="scientific">marine sediment metagenome</name>
    <dbReference type="NCBI Taxonomy" id="412755"/>
    <lineage>
        <taxon>unclassified sequences</taxon>
        <taxon>metagenomes</taxon>
        <taxon>ecological metagenomes</taxon>
    </lineage>
</organism>
<gene>
    <name evidence="1" type="ORF">S01H4_23144</name>
</gene>
<dbReference type="AlphaFoldDB" id="X1C9K5"/>
<evidence type="ECO:0000313" key="1">
    <source>
        <dbReference type="EMBL" id="GAG89937.1"/>
    </source>
</evidence>